<dbReference type="Pfam" id="PF01866">
    <property type="entry name" value="Diphthamide_syn"/>
    <property type="match status" value="2"/>
</dbReference>
<organism evidence="16 17">
    <name type="scientific">Apiotrichum porosum</name>
    <dbReference type="NCBI Taxonomy" id="105984"/>
    <lineage>
        <taxon>Eukaryota</taxon>
        <taxon>Fungi</taxon>
        <taxon>Dikarya</taxon>
        <taxon>Basidiomycota</taxon>
        <taxon>Agaricomycotina</taxon>
        <taxon>Tremellomycetes</taxon>
        <taxon>Trichosporonales</taxon>
        <taxon>Trichosporonaceae</taxon>
        <taxon>Apiotrichum</taxon>
    </lineage>
</organism>
<comment type="subcellular location">
    <subcellularLocation>
        <location evidence="2">Cytoplasm</location>
    </subcellularLocation>
</comment>
<dbReference type="Gene3D" id="3.40.50.11840">
    <property type="entry name" value="Diphthamide synthesis DPH1/DPH2 domain 1"/>
    <property type="match status" value="1"/>
</dbReference>
<dbReference type="STRING" id="105984.A0A427Y193"/>
<evidence type="ECO:0000256" key="10">
    <source>
        <dbReference type="ARBA" id="ARBA00032573"/>
    </source>
</evidence>
<feature type="compositionally biased region" description="Basic and acidic residues" evidence="15">
    <location>
        <begin position="545"/>
        <end position="555"/>
    </location>
</feature>
<protein>
    <recommendedName>
        <fullName evidence="5">2-(3-amino-3-carboxypropyl)histidine synthase subunit 2</fullName>
    </recommendedName>
    <alternativeName>
        <fullName evidence="10">Diphthamide biosynthesis protein 2</fullName>
    </alternativeName>
    <alternativeName>
        <fullName evidence="11">Diphtheria toxin resistance protein 2</fullName>
    </alternativeName>
    <alternativeName>
        <fullName evidence="14">S-adenosyl-L-methionine:L-histidine 3-amino-3-carboxypropyltransferase 2</fullName>
    </alternativeName>
</protein>
<evidence type="ECO:0000256" key="12">
    <source>
        <dbReference type="ARBA" id="ARBA00034128"/>
    </source>
</evidence>
<comment type="subunit">
    <text evidence="12">Component of the 2-(3-amino-3-carboxypropyl)histidine synthase complex composed of DPH1, DPH2, DPH3 and a NADH-dependent reductase, predominantly CBR1.</text>
</comment>
<dbReference type="InterPro" id="IPR042265">
    <property type="entry name" value="DPH1/DPH2_3"/>
</dbReference>
<comment type="cofactor">
    <cofactor evidence="1">
        <name>[4Fe-4S] cluster</name>
        <dbReference type="ChEBI" id="CHEBI:49883"/>
    </cofactor>
</comment>
<evidence type="ECO:0000256" key="7">
    <source>
        <dbReference type="ARBA" id="ARBA00022723"/>
    </source>
</evidence>
<dbReference type="OrthoDB" id="449241at2759"/>
<evidence type="ECO:0000256" key="15">
    <source>
        <dbReference type="SAM" id="MobiDB-lite"/>
    </source>
</evidence>
<keyword evidence="7" id="KW-0479">Metal-binding</keyword>
<dbReference type="RefSeq" id="XP_028478213.1">
    <property type="nucleotide sequence ID" value="XM_028621761.1"/>
</dbReference>
<dbReference type="GO" id="GO:0046872">
    <property type="term" value="F:metal ion binding"/>
    <property type="evidence" value="ECO:0007669"/>
    <property type="project" value="UniProtKB-KW"/>
</dbReference>
<dbReference type="GO" id="GO:0090560">
    <property type="term" value="F:2-(3-amino-3-carboxypropyl)histidine synthase activity"/>
    <property type="evidence" value="ECO:0007669"/>
    <property type="project" value="InterPro"/>
</dbReference>
<evidence type="ECO:0000256" key="13">
    <source>
        <dbReference type="ARBA" id="ARBA00054092"/>
    </source>
</evidence>
<comment type="pathway">
    <text evidence="3">Protein modification; peptidyl-diphthamide biosynthesis.</text>
</comment>
<dbReference type="GeneID" id="39590833"/>
<dbReference type="FunFam" id="3.40.50.11840:FF:000005">
    <property type="entry name" value="2-(3-amino-3-carboxypropyl)histidine synthase subunit 2"/>
    <property type="match status" value="1"/>
</dbReference>
<gene>
    <name evidence="16" type="primary">DPH2</name>
    <name evidence="16" type="ORF">EHS24_006290</name>
</gene>
<evidence type="ECO:0000256" key="3">
    <source>
        <dbReference type="ARBA" id="ARBA00005156"/>
    </source>
</evidence>
<dbReference type="NCBIfam" id="TIGR00322">
    <property type="entry name" value="diphth2_R"/>
    <property type="match status" value="1"/>
</dbReference>
<evidence type="ECO:0000256" key="6">
    <source>
        <dbReference type="ARBA" id="ARBA00022490"/>
    </source>
</evidence>
<keyword evidence="8" id="KW-0408">Iron</keyword>
<dbReference type="PANTHER" id="PTHR10762">
    <property type="entry name" value="DIPHTHAMIDE BIOSYNTHESIS PROTEIN"/>
    <property type="match status" value="1"/>
</dbReference>
<keyword evidence="6" id="KW-0963">Cytoplasm</keyword>
<comment type="caution">
    <text evidence="16">The sequence shown here is derived from an EMBL/GenBank/DDBJ whole genome shotgun (WGS) entry which is preliminary data.</text>
</comment>
<accession>A0A427Y193</accession>
<evidence type="ECO:0000256" key="5">
    <source>
        <dbReference type="ARBA" id="ARBA00021914"/>
    </source>
</evidence>
<dbReference type="GO" id="GO:0051536">
    <property type="term" value="F:iron-sulfur cluster binding"/>
    <property type="evidence" value="ECO:0007669"/>
    <property type="project" value="UniProtKB-KW"/>
</dbReference>
<keyword evidence="9" id="KW-0411">Iron-sulfur</keyword>
<proteinExistence type="inferred from homology"/>
<evidence type="ECO:0000256" key="1">
    <source>
        <dbReference type="ARBA" id="ARBA00001966"/>
    </source>
</evidence>
<dbReference type="InterPro" id="IPR016435">
    <property type="entry name" value="DPH1/DPH2"/>
</dbReference>
<dbReference type="AlphaFoldDB" id="A0A427Y193"/>
<evidence type="ECO:0000313" key="16">
    <source>
        <dbReference type="EMBL" id="RSH84765.1"/>
    </source>
</evidence>
<evidence type="ECO:0000256" key="4">
    <source>
        <dbReference type="ARBA" id="ARBA00006179"/>
    </source>
</evidence>
<comment type="similarity">
    <text evidence="4">Belongs to the DPH1/DPH2 family. DPH2 subfamily.</text>
</comment>
<dbReference type="InterPro" id="IPR042263">
    <property type="entry name" value="DPH1/DPH2_1"/>
</dbReference>
<evidence type="ECO:0000256" key="2">
    <source>
        <dbReference type="ARBA" id="ARBA00004496"/>
    </source>
</evidence>
<dbReference type="EMBL" id="RSCE01000003">
    <property type="protein sequence ID" value="RSH84765.1"/>
    <property type="molecule type" value="Genomic_DNA"/>
</dbReference>
<evidence type="ECO:0000256" key="11">
    <source>
        <dbReference type="ARBA" id="ARBA00032791"/>
    </source>
</evidence>
<feature type="region of interest" description="Disordered" evidence="15">
    <location>
        <begin position="523"/>
        <end position="555"/>
    </location>
</feature>
<keyword evidence="17" id="KW-1185">Reference proteome</keyword>
<dbReference type="PANTHER" id="PTHR10762:SF2">
    <property type="entry name" value="2-(3-AMINO-3-CARBOXYPROPYL)HISTIDINE SYNTHASE SUBUNIT 2"/>
    <property type="match status" value="1"/>
</dbReference>
<dbReference type="Proteomes" id="UP000279236">
    <property type="component" value="Unassembled WGS sequence"/>
</dbReference>
<dbReference type="GO" id="GO:0005737">
    <property type="term" value="C:cytoplasm"/>
    <property type="evidence" value="ECO:0007669"/>
    <property type="project" value="UniProtKB-SubCell"/>
</dbReference>
<evidence type="ECO:0000256" key="9">
    <source>
        <dbReference type="ARBA" id="ARBA00023014"/>
    </source>
</evidence>
<dbReference type="UniPathway" id="UPA00559"/>
<comment type="function">
    <text evidence="13">Required for the first step of diphthamide biosynthesis, a post-translational modification of histidine which occurs in elongation factor 2. DPH1 and DPH2 transfer a 3-amino-3-carboxypropyl (ACP) group from S-adenosyl-L-methionine (SAM) to a histidine residue, the reaction is assisted by a reduction system comprising DPH3 and a NADH-dependent reductase, predominantly CBR1. Facilitates the reduction of the catalytic iron-sulfur cluster found in the DPH1 subunit.</text>
</comment>
<dbReference type="GO" id="GO:0017183">
    <property type="term" value="P:protein histidyl modification to diphthamide"/>
    <property type="evidence" value="ECO:0007669"/>
    <property type="project" value="UniProtKB-UniPathway"/>
</dbReference>
<evidence type="ECO:0000313" key="17">
    <source>
        <dbReference type="Proteomes" id="UP000279236"/>
    </source>
</evidence>
<sequence length="555" mass="58299">MSESMSTAATHVFEDIEVEAAAEAGPSSMGDAAASLSLEAAFDIETTAQIILEGGYKTFPDELLPSSPAVYRALQERVGKTGAQSYVLADSTYGSCCPDVLSCLHLPADLLVHYGHACLTPTDALPVHYVFPRRSLDPTVALASLTEAAGDDLNDKKGIALVWDVAYDWLADEIITAFNKASLPVQAARIVRPSANRAAPVVEEAPVAPAPAAAASCADKEGGCCSSTPATSCGDANGGCSSGACTPAPALRPISGSKAAPALRAVLPPPGVDIADCAIWYLGPDGRSLLNLQMTHANHTVVAYSPDEGARQVLGSSRLLSRRLFALHQAMNADVFGLVVGNVGLASSRPLVTELRGALSRAGKKSYTLSVGRLNPAKLANFAEIECFVLIGCAEGGVVDSKDFLRPIITPYELTLALQGSEHVWDPSKWTLDLGSVLAAAKEENLPAKDADASEDELEFSLVTGTYRSRKTFTDTSATPVAAIAGVTDGVTDLTLRDKDFTLAKLESAGSVYLQSRHFQGLDPRYGQDEPSVLEQGRSGIARGYTEEKDDSKAQ</sequence>
<dbReference type="FunFam" id="3.40.50.11860:FF:000001">
    <property type="entry name" value="2-(3-amino-3-carboxypropyl)histidine synthase subunit 2"/>
    <property type="match status" value="1"/>
</dbReference>
<reference evidence="16 17" key="1">
    <citation type="submission" date="2018-11" db="EMBL/GenBank/DDBJ databases">
        <title>Genome sequence of Apiotrichum porosum DSM 27194.</title>
        <authorList>
            <person name="Aliyu H."/>
            <person name="Gorte O."/>
            <person name="Ochsenreither K."/>
        </authorList>
    </citation>
    <scope>NUCLEOTIDE SEQUENCE [LARGE SCALE GENOMIC DNA]</scope>
    <source>
        <strain evidence="16 17">DSM 27194</strain>
    </source>
</reference>
<dbReference type="Gene3D" id="3.40.50.11860">
    <property type="entry name" value="Diphthamide synthesis DPH1/DPH2 domain 3"/>
    <property type="match status" value="1"/>
</dbReference>
<dbReference type="SFLD" id="SFLDS00032">
    <property type="entry name" value="Radical_SAM_3-amino-3-carboxyp"/>
    <property type="match status" value="1"/>
</dbReference>
<dbReference type="SFLD" id="SFLDG01121">
    <property type="entry name" value="Diphthamide_biosynthesis"/>
    <property type="match status" value="1"/>
</dbReference>
<evidence type="ECO:0000256" key="14">
    <source>
        <dbReference type="ARBA" id="ARBA00080784"/>
    </source>
</evidence>
<name>A0A427Y193_9TREE</name>
<evidence type="ECO:0000256" key="8">
    <source>
        <dbReference type="ARBA" id="ARBA00023004"/>
    </source>
</evidence>